<dbReference type="EMBL" id="JANPWB010000008">
    <property type="protein sequence ID" value="KAJ1164119.1"/>
    <property type="molecule type" value="Genomic_DNA"/>
</dbReference>
<name>A0AAV7SJA2_PLEWA</name>
<keyword evidence="3" id="KW-1185">Reference proteome</keyword>
<evidence type="ECO:0000313" key="3">
    <source>
        <dbReference type="Proteomes" id="UP001066276"/>
    </source>
</evidence>
<comment type="caution">
    <text evidence="2">The sequence shown here is derived from an EMBL/GenBank/DDBJ whole genome shotgun (WGS) entry which is preliminary data.</text>
</comment>
<sequence>MADEEKVQAALALLRQAGRMDLVRVVALATGHPVRRASAGVAAVVMACSPPRAGSSGIQACARGDRLQRKHKEERDSQAGFKPPRPPSQSQLDCGLVIGFEKRKSDVCKNQDLRIVLRKASDLVTCCDRRSTPDQKQNSCASVAAGSRAPFFPRDSQCGPGPKANVPFCSTKDRRPPDEQNTVKDQCICFKGAGVPQPGAETPHFHSKITTDPDQRATAADQGAQANTSWHC</sequence>
<feature type="region of interest" description="Disordered" evidence="1">
    <location>
        <begin position="198"/>
        <end position="232"/>
    </location>
</feature>
<gene>
    <name evidence="2" type="ORF">NDU88_004565</name>
</gene>
<proteinExistence type="predicted"/>
<protein>
    <submittedName>
        <fullName evidence="2">Uncharacterized protein</fullName>
    </submittedName>
</protein>
<accession>A0AAV7SJA2</accession>
<evidence type="ECO:0000313" key="2">
    <source>
        <dbReference type="EMBL" id="KAJ1164119.1"/>
    </source>
</evidence>
<reference evidence="2" key="1">
    <citation type="journal article" date="2022" name="bioRxiv">
        <title>Sequencing and chromosome-scale assembly of the giantPleurodeles waltlgenome.</title>
        <authorList>
            <person name="Brown T."/>
            <person name="Elewa A."/>
            <person name="Iarovenko S."/>
            <person name="Subramanian E."/>
            <person name="Araus A.J."/>
            <person name="Petzold A."/>
            <person name="Susuki M."/>
            <person name="Suzuki K.-i.T."/>
            <person name="Hayashi T."/>
            <person name="Toyoda A."/>
            <person name="Oliveira C."/>
            <person name="Osipova E."/>
            <person name="Leigh N.D."/>
            <person name="Simon A."/>
            <person name="Yun M.H."/>
        </authorList>
    </citation>
    <scope>NUCLEOTIDE SEQUENCE</scope>
    <source>
        <strain evidence="2">20211129_DDA</strain>
        <tissue evidence="2">Liver</tissue>
    </source>
</reference>
<feature type="compositionally biased region" description="Basic and acidic residues" evidence="1">
    <location>
        <begin position="63"/>
        <end position="77"/>
    </location>
</feature>
<dbReference type="AlphaFoldDB" id="A0AAV7SJA2"/>
<feature type="region of interest" description="Disordered" evidence="1">
    <location>
        <begin position="52"/>
        <end position="92"/>
    </location>
</feature>
<organism evidence="2 3">
    <name type="scientific">Pleurodeles waltl</name>
    <name type="common">Iberian ribbed newt</name>
    <dbReference type="NCBI Taxonomy" id="8319"/>
    <lineage>
        <taxon>Eukaryota</taxon>
        <taxon>Metazoa</taxon>
        <taxon>Chordata</taxon>
        <taxon>Craniata</taxon>
        <taxon>Vertebrata</taxon>
        <taxon>Euteleostomi</taxon>
        <taxon>Amphibia</taxon>
        <taxon>Batrachia</taxon>
        <taxon>Caudata</taxon>
        <taxon>Salamandroidea</taxon>
        <taxon>Salamandridae</taxon>
        <taxon>Pleurodelinae</taxon>
        <taxon>Pleurodeles</taxon>
    </lineage>
</organism>
<evidence type="ECO:0000256" key="1">
    <source>
        <dbReference type="SAM" id="MobiDB-lite"/>
    </source>
</evidence>
<dbReference type="Proteomes" id="UP001066276">
    <property type="component" value="Chromosome 4_2"/>
</dbReference>